<dbReference type="Gene3D" id="3.90.1170.50">
    <property type="entry name" value="Aldehyde oxidase/xanthine dehydrogenase, a/b hammerhead"/>
    <property type="match status" value="1"/>
</dbReference>
<dbReference type="HOGENOM" id="CLU_001681_2_1_11"/>
<dbReference type="InterPro" id="IPR008274">
    <property type="entry name" value="AldOxase/xan_DH_MoCoBD1"/>
</dbReference>
<dbReference type="Pfam" id="PF20256">
    <property type="entry name" value="MoCoBD_2"/>
    <property type="match status" value="1"/>
</dbReference>
<dbReference type="EMBL" id="CP001854">
    <property type="protein sequence ID" value="ADB52528.1"/>
    <property type="molecule type" value="Genomic_DNA"/>
</dbReference>
<dbReference type="Gene3D" id="3.30.365.10">
    <property type="entry name" value="Aldehyde oxidase/xanthine dehydrogenase, molybdopterin binding domain"/>
    <property type="match status" value="4"/>
</dbReference>
<dbReference type="STRING" id="469383.Cwoe_4113"/>
<accession>D3F4S1</accession>
<protein>
    <submittedName>
        <fullName evidence="2">Aldehyde oxidase and xanthine dehydrogenase molybdopterin binding protein</fullName>
    </submittedName>
</protein>
<dbReference type="GO" id="GO:0016491">
    <property type="term" value="F:oxidoreductase activity"/>
    <property type="evidence" value="ECO:0007669"/>
    <property type="project" value="InterPro"/>
</dbReference>
<sequence length="772" mass="81368">MSRAIGVNARRSDGEDKVRGTAVYGIDYGEPGMLHAALLRSPLAAGRIRSLDVTRAAALPGVHAIVSAADVPDTTSGWVLKDQPIFAREEVRFIGEPLAAVAADTAEQARAAVAAIELELDELEPILDPERSLEPGQRVIHPGWEAYGTLAPGPREGNMAWLATLDRGDVDAAFAAGHLIVEGEYRTQRQHQSSIEPHVAVARYEQGRFVVHTPTQYPYLVRDRLAELLAVPASRIRVVVTTIGGGFGGKIDALLEPYACVLARRTGRPVRLVNSRTEELQTAGPRDNAVVRLRTAVAQDGTLLAQEGEAILDNGAYSGEVVACAAIPALVFGGTYRIPAVRYRTRVAYTNTTPTAAFRGVSAPYSMFAVEQHLDQIARELAIDRRELRRRNVVQPGDAIVNGQVLDDAVFDEALARVDEIASWDAAVAARRPLRGIGIGALTWLTNPSPGGATVKVNEDGTVTVISAGAEIGSGAMATGVRQIVAEELGVPVDDVLLAASDTDVGTYDGGAQGSRTMFSLGNAALDACDGVRRQLLETAAGMLEAAVEDLELADGCVGVLGTPDSRVPLAAVAQTALWTGGPISASGKHISPPVQFDAGCVTGALFTGFNAATYHVHQAEVEVDPDTGKVTVLRYVVAQDVGRAINPQQIEGQIEGGVLQGIGYALFEDLRVRDGAVVDDSLESYRLPTVFDAPPIDIALLENPCPYGPFGAKGAAEPSIIPVAAVIASAVSDAIGRPVTQLPVTPFEVLRLLGRDHSSASLSPTPEGTRS</sequence>
<proteinExistence type="predicted"/>
<dbReference type="InterPro" id="IPR037165">
    <property type="entry name" value="AldOxase/xan_DH_Mopterin-bd_sf"/>
</dbReference>
<dbReference type="OrthoDB" id="9758509at2"/>
<dbReference type="PANTHER" id="PTHR11908:SF157">
    <property type="entry name" value="XANTHINE DEHYDROGENASE SUBUNIT D-RELATED"/>
    <property type="match status" value="1"/>
</dbReference>
<dbReference type="RefSeq" id="WP_012935579.1">
    <property type="nucleotide sequence ID" value="NC_013739.1"/>
</dbReference>
<dbReference type="GO" id="GO:0005506">
    <property type="term" value="F:iron ion binding"/>
    <property type="evidence" value="ECO:0007669"/>
    <property type="project" value="InterPro"/>
</dbReference>
<dbReference type="SUPFAM" id="SSF56003">
    <property type="entry name" value="Molybdenum cofactor-binding domain"/>
    <property type="match status" value="1"/>
</dbReference>
<dbReference type="InterPro" id="IPR000674">
    <property type="entry name" value="Ald_Oxase/Xan_DH_a/b"/>
</dbReference>
<dbReference type="eggNOG" id="COG1529">
    <property type="taxonomic scope" value="Bacteria"/>
</dbReference>
<dbReference type="Proteomes" id="UP000008229">
    <property type="component" value="Chromosome"/>
</dbReference>
<dbReference type="InterPro" id="IPR046867">
    <property type="entry name" value="AldOxase/xan_DH_MoCoBD2"/>
</dbReference>
<dbReference type="Pfam" id="PF02738">
    <property type="entry name" value="MoCoBD_1"/>
    <property type="match status" value="1"/>
</dbReference>
<dbReference type="InterPro" id="IPR016208">
    <property type="entry name" value="Ald_Oxase/xanthine_DH-like"/>
</dbReference>
<evidence type="ECO:0000313" key="2">
    <source>
        <dbReference type="EMBL" id="ADB52528.1"/>
    </source>
</evidence>
<reference evidence="3" key="2">
    <citation type="submission" date="2010-01" db="EMBL/GenBank/DDBJ databases">
        <title>The complete genome of Conexibacter woesei DSM 14684.</title>
        <authorList>
            <consortium name="US DOE Joint Genome Institute (JGI-PGF)"/>
            <person name="Lucas S."/>
            <person name="Copeland A."/>
            <person name="Lapidus A."/>
            <person name="Glavina del Rio T."/>
            <person name="Dalin E."/>
            <person name="Tice H."/>
            <person name="Bruce D."/>
            <person name="Goodwin L."/>
            <person name="Pitluck S."/>
            <person name="Kyrpides N."/>
            <person name="Mavromatis K."/>
            <person name="Ivanova N."/>
            <person name="Mikhailova N."/>
            <person name="Chertkov O."/>
            <person name="Brettin T."/>
            <person name="Detter J.C."/>
            <person name="Han C."/>
            <person name="Larimer F."/>
            <person name="Land M."/>
            <person name="Hauser L."/>
            <person name="Markowitz V."/>
            <person name="Cheng J.-F."/>
            <person name="Hugenholtz P."/>
            <person name="Woyke T."/>
            <person name="Wu D."/>
            <person name="Pukall R."/>
            <person name="Steenblock K."/>
            <person name="Schneider S."/>
            <person name="Klenk H.-P."/>
            <person name="Eisen J.A."/>
        </authorList>
    </citation>
    <scope>NUCLEOTIDE SEQUENCE [LARGE SCALE GENOMIC DNA]</scope>
    <source>
        <strain evidence="3">DSM 14684 / CIP 108061 / JCM 11494 / NBRC 100937 / ID131577</strain>
    </source>
</reference>
<dbReference type="AlphaFoldDB" id="D3F4S1"/>
<dbReference type="KEGG" id="cwo:Cwoe_4113"/>
<keyword evidence="3" id="KW-1185">Reference proteome</keyword>
<dbReference type="PANTHER" id="PTHR11908">
    <property type="entry name" value="XANTHINE DEHYDROGENASE"/>
    <property type="match status" value="1"/>
</dbReference>
<dbReference type="InterPro" id="IPR036856">
    <property type="entry name" value="Ald_Oxase/Xan_DH_a/b_sf"/>
</dbReference>
<evidence type="ECO:0000313" key="3">
    <source>
        <dbReference type="Proteomes" id="UP000008229"/>
    </source>
</evidence>
<name>D3F4S1_CONWI</name>
<feature type="domain" description="Aldehyde oxidase/xanthine dehydrogenase a/b hammerhead" evidence="1">
    <location>
        <begin position="19"/>
        <end position="124"/>
    </location>
</feature>
<reference evidence="2 3" key="1">
    <citation type="journal article" date="2010" name="Stand. Genomic Sci.">
        <title>Complete genome sequence of Conexibacter woesei type strain (ID131577).</title>
        <authorList>
            <person name="Pukall R."/>
            <person name="Lapidus A."/>
            <person name="Glavina Del Rio T."/>
            <person name="Copeland A."/>
            <person name="Tice H."/>
            <person name="Cheng J.-F."/>
            <person name="Lucas S."/>
            <person name="Chen F."/>
            <person name="Nolan M."/>
            <person name="Bruce D."/>
            <person name="Goodwin L."/>
            <person name="Pitluck S."/>
            <person name="Mavromatis K."/>
            <person name="Ivanova N."/>
            <person name="Ovchinnikova G."/>
            <person name="Pati A."/>
            <person name="Chen A."/>
            <person name="Palaniappan K."/>
            <person name="Land M."/>
            <person name="Hauser L."/>
            <person name="Chang Y.-J."/>
            <person name="Jeffries C.D."/>
            <person name="Chain P."/>
            <person name="Meincke L."/>
            <person name="Sims D."/>
            <person name="Brettin T."/>
            <person name="Detter J.C."/>
            <person name="Rohde M."/>
            <person name="Goeker M."/>
            <person name="Bristow J."/>
            <person name="Eisen J.A."/>
            <person name="Markowitz V."/>
            <person name="Kyrpides N.C."/>
            <person name="Klenk H.-P."/>
            <person name="Hugenholtz P."/>
        </authorList>
    </citation>
    <scope>NUCLEOTIDE SEQUENCE [LARGE SCALE GENOMIC DNA]</scope>
    <source>
        <strain evidence="3">DSM 14684 / CIP 108061 / JCM 11494 / NBRC 100937 / ID131577</strain>
    </source>
</reference>
<dbReference type="Pfam" id="PF01315">
    <property type="entry name" value="Ald_Xan_dh_C"/>
    <property type="match status" value="1"/>
</dbReference>
<organism evidence="2 3">
    <name type="scientific">Conexibacter woesei (strain DSM 14684 / CCUG 47730 / CIP 108061 / JCM 11494 / NBRC 100937 / ID131577)</name>
    <dbReference type="NCBI Taxonomy" id="469383"/>
    <lineage>
        <taxon>Bacteria</taxon>
        <taxon>Bacillati</taxon>
        <taxon>Actinomycetota</taxon>
        <taxon>Thermoleophilia</taxon>
        <taxon>Solirubrobacterales</taxon>
        <taxon>Conexibacteraceae</taxon>
        <taxon>Conexibacter</taxon>
    </lineage>
</organism>
<gene>
    <name evidence="2" type="ordered locus">Cwoe_4113</name>
</gene>
<dbReference type="SMART" id="SM01008">
    <property type="entry name" value="Ald_Xan_dh_C"/>
    <property type="match status" value="1"/>
</dbReference>
<dbReference type="SUPFAM" id="SSF54665">
    <property type="entry name" value="CO dehydrogenase molybdoprotein N-domain-like"/>
    <property type="match status" value="1"/>
</dbReference>
<evidence type="ECO:0000259" key="1">
    <source>
        <dbReference type="SMART" id="SM01008"/>
    </source>
</evidence>